<organism evidence="1 2">
    <name type="scientific">Triticum urartu</name>
    <name type="common">Red wild einkorn</name>
    <name type="synonym">Crithodium urartu</name>
    <dbReference type="NCBI Taxonomy" id="4572"/>
    <lineage>
        <taxon>Eukaryota</taxon>
        <taxon>Viridiplantae</taxon>
        <taxon>Streptophyta</taxon>
        <taxon>Embryophyta</taxon>
        <taxon>Tracheophyta</taxon>
        <taxon>Spermatophyta</taxon>
        <taxon>Magnoliopsida</taxon>
        <taxon>Liliopsida</taxon>
        <taxon>Poales</taxon>
        <taxon>Poaceae</taxon>
        <taxon>BOP clade</taxon>
        <taxon>Pooideae</taxon>
        <taxon>Triticodae</taxon>
        <taxon>Triticeae</taxon>
        <taxon>Triticinae</taxon>
        <taxon>Triticum</taxon>
    </lineage>
</organism>
<evidence type="ECO:0000313" key="2">
    <source>
        <dbReference type="Proteomes" id="UP000015106"/>
    </source>
</evidence>
<protein>
    <submittedName>
        <fullName evidence="1">Uncharacterized protein</fullName>
    </submittedName>
</protein>
<proteinExistence type="predicted"/>
<dbReference type="Proteomes" id="UP000015106">
    <property type="component" value="Chromosome 2"/>
</dbReference>
<reference evidence="1" key="3">
    <citation type="submission" date="2022-06" db="UniProtKB">
        <authorList>
            <consortium name="EnsemblPlants"/>
        </authorList>
    </citation>
    <scope>IDENTIFICATION</scope>
</reference>
<accession>A0A8R7PD42</accession>
<gene>
    <name evidence="1" type="primary">LOC125536628</name>
</gene>
<keyword evidence="2" id="KW-1185">Reference proteome</keyword>
<sequence length="92" mass="10039">MRPPLGADLGRSWGEACTLFYRGSFANCGYIVTSPCGPTSADMAENCSCCFLQLNSLIVTVMPKNFKQRIPLFSCSGCSCNTICRLLCIVRQ</sequence>
<evidence type="ECO:0000313" key="1">
    <source>
        <dbReference type="EnsemblPlants" id="TuG1812G0200002177.01.T02.cds451264"/>
    </source>
</evidence>
<dbReference type="Gramene" id="TuG1812G0200002177.01.T02">
    <property type="protein sequence ID" value="TuG1812G0200002177.01.T02.cds451264"/>
    <property type="gene ID" value="TuG1812G0200002177.01"/>
</dbReference>
<reference evidence="2" key="1">
    <citation type="journal article" date="2013" name="Nature">
        <title>Draft genome of the wheat A-genome progenitor Triticum urartu.</title>
        <authorList>
            <person name="Ling H.Q."/>
            <person name="Zhao S."/>
            <person name="Liu D."/>
            <person name="Wang J."/>
            <person name="Sun H."/>
            <person name="Zhang C."/>
            <person name="Fan H."/>
            <person name="Li D."/>
            <person name="Dong L."/>
            <person name="Tao Y."/>
            <person name="Gao C."/>
            <person name="Wu H."/>
            <person name="Li Y."/>
            <person name="Cui Y."/>
            <person name="Guo X."/>
            <person name="Zheng S."/>
            <person name="Wang B."/>
            <person name="Yu K."/>
            <person name="Liang Q."/>
            <person name="Yang W."/>
            <person name="Lou X."/>
            <person name="Chen J."/>
            <person name="Feng M."/>
            <person name="Jian J."/>
            <person name="Zhang X."/>
            <person name="Luo G."/>
            <person name="Jiang Y."/>
            <person name="Liu J."/>
            <person name="Wang Z."/>
            <person name="Sha Y."/>
            <person name="Zhang B."/>
            <person name="Wu H."/>
            <person name="Tang D."/>
            <person name="Shen Q."/>
            <person name="Xue P."/>
            <person name="Zou S."/>
            <person name="Wang X."/>
            <person name="Liu X."/>
            <person name="Wang F."/>
            <person name="Yang Y."/>
            <person name="An X."/>
            <person name="Dong Z."/>
            <person name="Zhang K."/>
            <person name="Zhang X."/>
            <person name="Luo M.C."/>
            <person name="Dvorak J."/>
            <person name="Tong Y."/>
            <person name="Wang J."/>
            <person name="Yang H."/>
            <person name="Li Z."/>
            <person name="Wang D."/>
            <person name="Zhang A."/>
            <person name="Wang J."/>
        </authorList>
    </citation>
    <scope>NUCLEOTIDE SEQUENCE</scope>
    <source>
        <strain evidence="2">cv. G1812</strain>
    </source>
</reference>
<dbReference type="AlphaFoldDB" id="A0A8R7PD42"/>
<dbReference type="EnsemblPlants" id="TuG1812G0200002177.01.T02">
    <property type="protein sequence ID" value="TuG1812G0200002177.01.T02.cds451264"/>
    <property type="gene ID" value="TuG1812G0200002177.01"/>
</dbReference>
<reference evidence="1" key="2">
    <citation type="submission" date="2018-03" db="EMBL/GenBank/DDBJ databases">
        <title>The Triticum urartu genome reveals the dynamic nature of wheat genome evolution.</title>
        <authorList>
            <person name="Ling H."/>
            <person name="Ma B."/>
            <person name="Shi X."/>
            <person name="Liu H."/>
            <person name="Dong L."/>
            <person name="Sun H."/>
            <person name="Cao Y."/>
            <person name="Gao Q."/>
            <person name="Zheng S."/>
            <person name="Li Y."/>
            <person name="Yu Y."/>
            <person name="Du H."/>
            <person name="Qi M."/>
            <person name="Li Y."/>
            <person name="Yu H."/>
            <person name="Cui Y."/>
            <person name="Wang N."/>
            <person name="Chen C."/>
            <person name="Wu H."/>
            <person name="Zhao Y."/>
            <person name="Zhang J."/>
            <person name="Li Y."/>
            <person name="Zhou W."/>
            <person name="Zhang B."/>
            <person name="Hu W."/>
            <person name="Eijk M."/>
            <person name="Tang J."/>
            <person name="Witsenboer H."/>
            <person name="Zhao S."/>
            <person name="Li Z."/>
            <person name="Zhang A."/>
            <person name="Wang D."/>
            <person name="Liang C."/>
        </authorList>
    </citation>
    <scope>NUCLEOTIDE SEQUENCE [LARGE SCALE GENOMIC DNA]</scope>
    <source>
        <strain evidence="1">cv. G1812</strain>
    </source>
</reference>
<name>A0A8R7PD42_TRIUA</name>